<dbReference type="GO" id="GO:0006203">
    <property type="term" value="P:dGTP catabolic process"/>
    <property type="evidence" value="ECO:0007669"/>
    <property type="project" value="TreeGrafter"/>
</dbReference>
<evidence type="ECO:0000259" key="1">
    <source>
        <dbReference type="Pfam" id="PF01966"/>
    </source>
</evidence>
<dbReference type="Gene3D" id="1.10.3210.10">
    <property type="entry name" value="Hypothetical protein af1432"/>
    <property type="match status" value="1"/>
</dbReference>
<dbReference type="PANTHER" id="PTHR11373:SF41">
    <property type="entry name" value="METAL-DEPENDENT PHOSPHOHYDROLASE"/>
    <property type="match status" value="1"/>
</dbReference>
<comment type="caution">
    <text evidence="2">The sequence shown here is derived from an EMBL/GenBank/DDBJ whole genome shotgun (WGS) entry which is preliminary data.</text>
</comment>
<organism evidence="2 3">
    <name type="scientific">Candidatus Nomurabacteria bacterium RIFCSPLOWO2_01_FULL_36_16</name>
    <dbReference type="NCBI Taxonomy" id="1801767"/>
    <lineage>
        <taxon>Bacteria</taxon>
        <taxon>Candidatus Nomuraibacteriota</taxon>
    </lineage>
</organism>
<proteinExistence type="predicted"/>
<dbReference type="SUPFAM" id="SSF109604">
    <property type="entry name" value="HD-domain/PDEase-like"/>
    <property type="match status" value="1"/>
</dbReference>
<dbReference type="Proteomes" id="UP000177001">
    <property type="component" value="Unassembled WGS sequence"/>
</dbReference>
<dbReference type="CDD" id="cd00077">
    <property type="entry name" value="HDc"/>
    <property type="match status" value="1"/>
</dbReference>
<evidence type="ECO:0000313" key="2">
    <source>
        <dbReference type="EMBL" id="OGI87402.1"/>
    </source>
</evidence>
<dbReference type="GO" id="GO:0008832">
    <property type="term" value="F:dGTPase activity"/>
    <property type="evidence" value="ECO:0007669"/>
    <property type="project" value="TreeGrafter"/>
</dbReference>
<feature type="domain" description="HD" evidence="1">
    <location>
        <begin position="50"/>
        <end position="149"/>
    </location>
</feature>
<name>A0A1F6WZW3_9BACT</name>
<dbReference type="InterPro" id="IPR006674">
    <property type="entry name" value="HD_domain"/>
</dbReference>
<dbReference type="InterPro" id="IPR003607">
    <property type="entry name" value="HD/PDEase_dom"/>
</dbReference>
<dbReference type="Pfam" id="PF01966">
    <property type="entry name" value="HD"/>
    <property type="match status" value="1"/>
</dbReference>
<dbReference type="InterPro" id="IPR050135">
    <property type="entry name" value="dGTPase-like"/>
</dbReference>
<accession>A0A1F6WZW3</accession>
<evidence type="ECO:0000313" key="3">
    <source>
        <dbReference type="Proteomes" id="UP000177001"/>
    </source>
</evidence>
<dbReference type="PANTHER" id="PTHR11373">
    <property type="entry name" value="DEOXYNUCLEOSIDE TRIPHOSPHATE TRIPHOSPHOHYDROLASE"/>
    <property type="match status" value="1"/>
</dbReference>
<reference evidence="2 3" key="1">
    <citation type="journal article" date="2016" name="Nat. Commun.">
        <title>Thousands of microbial genomes shed light on interconnected biogeochemical processes in an aquifer system.</title>
        <authorList>
            <person name="Anantharaman K."/>
            <person name="Brown C.T."/>
            <person name="Hug L.A."/>
            <person name="Sharon I."/>
            <person name="Castelle C.J."/>
            <person name="Probst A.J."/>
            <person name="Thomas B.C."/>
            <person name="Singh A."/>
            <person name="Wilkins M.J."/>
            <person name="Karaoz U."/>
            <person name="Brodie E.L."/>
            <person name="Williams K.H."/>
            <person name="Hubbard S.S."/>
            <person name="Banfield J.F."/>
        </authorList>
    </citation>
    <scope>NUCLEOTIDE SEQUENCE [LARGE SCALE GENOMIC DNA]</scope>
</reference>
<sequence>MKIKDRVYGEAQISEPVLLEIINSPTFQRLKDINQYGYSEVNFPGSWLSRFEHSLGVCLLLRKYGARIEEQIAGLIHDVSHSAFSHSIDYVLNSGSEKTHDLQDNIFEDYVKKSEIPAILEKHNFDVAYILDDVNFLLKENKLPDLCADRIDYSFRDGMVFKELKNPEYYLENLVTENSKWIFQDFKIAKQYAELFLKISNTYYAGLVTAVTFRSLGDYLKYALSKGYISEEDLYTTDKIVLAKIEPHHKIDKRLMLLFDRMNNKIGFKNDPKDFDTEVFCKSRVVDPLCKYNGEIKRVSEIDPSWGVTLKKESVPKHYFLKFER</sequence>
<dbReference type="EMBL" id="MFUR01000003">
    <property type="protein sequence ID" value="OGI87402.1"/>
    <property type="molecule type" value="Genomic_DNA"/>
</dbReference>
<dbReference type="AlphaFoldDB" id="A0A1F6WZW3"/>
<protein>
    <recommendedName>
        <fullName evidence="1">HD domain-containing protein</fullName>
    </recommendedName>
</protein>
<gene>
    <name evidence="2" type="ORF">A3A91_02815</name>
</gene>